<evidence type="ECO:0000259" key="1">
    <source>
        <dbReference type="PROSITE" id="PS50126"/>
    </source>
</evidence>
<keyword evidence="3" id="KW-1185">Reference proteome</keyword>
<dbReference type="RefSeq" id="WP_141917627.1">
    <property type="nucleotide sequence ID" value="NZ_BAAAYS010000011.1"/>
</dbReference>
<comment type="caution">
    <text evidence="2">The sequence shown here is derived from an EMBL/GenBank/DDBJ whole genome shotgun (WGS) entry which is preliminary data.</text>
</comment>
<sequence length="86" mass="9975">MASSEREKKETIGMIVQGVVIDVYRWGVFVDIKKESIGNIDPIYIENDTYVAGEKVTVFVEAYRDNEGQYFLRPLGKVPYRERLEL</sequence>
<evidence type="ECO:0000313" key="3">
    <source>
        <dbReference type="Proteomes" id="UP000318331"/>
    </source>
</evidence>
<dbReference type="PROSITE" id="PS50126">
    <property type="entry name" value="S1"/>
    <property type="match status" value="1"/>
</dbReference>
<dbReference type="Proteomes" id="UP000318331">
    <property type="component" value="Unassembled WGS sequence"/>
</dbReference>
<organism evidence="2 3">
    <name type="scientific">Klugiella xanthotipulae</name>
    <dbReference type="NCBI Taxonomy" id="244735"/>
    <lineage>
        <taxon>Bacteria</taxon>
        <taxon>Bacillati</taxon>
        <taxon>Actinomycetota</taxon>
        <taxon>Actinomycetes</taxon>
        <taxon>Micrococcales</taxon>
        <taxon>Microbacteriaceae</taxon>
        <taxon>Klugiella</taxon>
    </lineage>
</organism>
<dbReference type="SUPFAM" id="SSF50249">
    <property type="entry name" value="Nucleic acid-binding proteins"/>
    <property type="match status" value="1"/>
</dbReference>
<dbReference type="InterPro" id="IPR003029">
    <property type="entry name" value="S1_domain"/>
</dbReference>
<dbReference type="Gene3D" id="2.40.50.140">
    <property type="entry name" value="Nucleic acid-binding proteins"/>
    <property type="match status" value="1"/>
</dbReference>
<evidence type="ECO:0000313" key="2">
    <source>
        <dbReference type="EMBL" id="TQM63506.1"/>
    </source>
</evidence>
<name>A0A543HYT8_9MICO</name>
<dbReference type="GO" id="GO:0003676">
    <property type="term" value="F:nucleic acid binding"/>
    <property type="evidence" value="ECO:0007669"/>
    <property type="project" value="InterPro"/>
</dbReference>
<accession>A0A543HYT8</accession>
<reference evidence="2 3" key="1">
    <citation type="submission" date="2019-06" db="EMBL/GenBank/DDBJ databases">
        <title>Sequencing the genomes of 1000 actinobacteria strains.</title>
        <authorList>
            <person name="Klenk H.-P."/>
        </authorList>
    </citation>
    <scope>NUCLEOTIDE SEQUENCE [LARGE SCALE GENOMIC DNA]</scope>
    <source>
        <strain evidence="2 3">DSM 18031</strain>
    </source>
</reference>
<protein>
    <recommendedName>
        <fullName evidence="1">S1 motif domain-containing protein</fullName>
    </recommendedName>
</protein>
<dbReference type="EMBL" id="VFPN01000002">
    <property type="protein sequence ID" value="TQM63506.1"/>
    <property type="molecule type" value="Genomic_DNA"/>
</dbReference>
<feature type="domain" description="S1 motif" evidence="1">
    <location>
        <begin position="13"/>
        <end position="86"/>
    </location>
</feature>
<proteinExistence type="predicted"/>
<gene>
    <name evidence="2" type="ORF">FB466_1771</name>
</gene>
<dbReference type="InterPro" id="IPR012340">
    <property type="entry name" value="NA-bd_OB-fold"/>
</dbReference>
<dbReference type="AlphaFoldDB" id="A0A543HYT8"/>